<proteinExistence type="inferred from homology"/>
<evidence type="ECO:0000313" key="3">
    <source>
        <dbReference type="EMBL" id="GAA3931288.1"/>
    </source>
</evidence>
<protein>
    <recommendedName>
        <fullName evidence="2">UPF0125 protein GCM10022277_30080</fullName>
    </recommendedName>
</protein>
<comment type="similarity">
    <text evidence="1 2">Belongs to the UPF0125 (RnfH) family.</text>
</comment>
<dbReference type="HAMAP" id="MF_00460">
    <property type="entry name" value="UPF0125_RnfH"/>
    <property type="match status" value="1"/>
</dbReference>
<dbReference type="RefSeq" id="WP_344799386.1">
    <property type="nucleotide sequence ID" value="NZ_BAABBN010000007.1"/>
</dbReference>
<evidence type="ECO:0000313" key="4">
    <source>
        <dbReference type="Proteomes" id="UP001501565"/>
    </source>
</evidence>
<dbReference type="InterPro" id="IPR037021">
    <property type="entry name" value="RnfH_sf"/>
</dbReference>
<name>A0ABP7MW46_9GAMM</name>
<dbReference type="Gene3D" id="3.10.20.280">
    <property type="entry name" value="RnfH-like"/>
    <property type="match status" value="1"/>
</dbReference>
<dbReference type="PANTHER" id="PTHR37483">
    <property type="entry name" value="UPF0125 PROTEIN RATB"/>
    <property type="match status" value="1"/>
</dbReference>
<dbReference type="EMBL" id="BAABBN010000007">
    <property type="protein sequence ID" value="GAA3931288.1"/>
    <property type="molecule type" value="Genomic_DNA"/>
</dbReference>
<sequence>MAAEKIQVEVAYATPESQVILPVLVEAGSSLFDAVVHSGIVQQFPEIDPEVIPMGVFGKSVRKPKEQEVLEGERIELYRPLKIDPKAARANRAAKAKAKKALD</sequence>
<organism evidence="3 4">
    <name type="scientific">Litoribacillus peritrichatus</name>
    <dbReference type="NCBI Taxonomy" id="718191"/>
    <lineage>
        <taxon>Bacteria</taxon>
        <taxon>Pseudomonadati</taxon>
        <taxon>Pseudomonadota</taxon>
        <taxon>Gammaproteobacteria</taxon>
        <taxon>Oceanospirillales</taxon>
        <taxon>Oceanospirillaceae</taxon>
        <taxon>Litoribacillus</taxon>
    </lineage>
</organism>
<evidence type="ECO:0000256" key="2">
    <source>
        <dbReference type="HAMAP-Rule" id="MF_00460"/>
    </source>
</evidence>
<dbReference type="NCBIfam" id="NF002490">
    <property type="entry name" value="PRK01777.1"/>
    <property type="match status" value="1"/>
</dbReference>
<keyword evidence="4" id="KW-1185">Reference proteome</keyword>
<dbReference type="InterPro" id="IPR005346">
    <property type="entry name" value="RnfH"/>
</dbReference>
<evidence type="ECO:0000256" key="1">
    <source>
        <dbReference type="ARBA" id="ARBA00010645"/>
    </source>
</evidence>
<accession>A0ABP7MW46</accession>
<reference evidence="4" key="1">
    <citation type="journal article" date="2019" name="Int. J. Syst. Evol. Microbiol.">
        <title>The Global Catalogue of Microorganisms (GCM) 10K type strain sequencing project: providing services to taxonomists for standard genome sequencing and annotation.</title>
        <authorList>
            <consortium name="The Broad Institute Genomics Platform"/>
            <consortium name="The Broad Institute Genome Sequencing Center for Infectious Disease"/>
            <person name="Wu L."/>
            <person name="Ma J."/>
        </authorList>
    </citation>
    <scope>NUCLEOTIDE SEQUENCE [LARGE SCALE GENOMIC DNA]</scope>
    <source>
        <strain evidence="4">JCM 17551</strain>
    </source>
</reference>
<dbReference type="InterPro" id="IPR016155">
    <property type="entry name" value="Mopterin_synth/thiamin_S_b"/>
</dbReference>
<comment type="caution">
    <text evidence="3">The sequence shown here is derived from an EMBL/GenBank/DDBJ whole genome shotgun (WGS) entry which is preliminary data.</text>
</comment>
<dbReference type="Pfam" id="PF03658">
    <property type="entry name" value="Ub-RnfH"/>
    <property type="match status" value="1"/>
</dbReference>
<gene>
    <name evidence="3" type="ORF">GCM10022277_30080</name>
</gene>
<dbReference type="SUPFAM" id="SSF54285">
    <property type="entry name" value="MoaD/ThiS"/>
    <property type="match status" value="1"/>
</dbReference>
<dbReference type="PANTHER" id="PTHR37483:SF1">
    <property type="entry name" value="UPF0125 PROTEIN RATB"/>
    <property type="match status" value="1"/>
</dbReference>
<dbReference type="Proteomes" id="UP001501565">
    <property type="component" value="Unassembled WGS sequence"/>
</dbReference>